<feature type="compositionally biased region" description="Acidic residues" evidence="1">
    <location>
        <begin position="86"/>
        <end position="95"/>
    </location>
</feature>
<gene>
    <name evidence="2" type="ORF">M9458_002232</name>
</gene>
<reference evidence="2 3" key="1">
    <citation type="submission" date="2024-05" db="EMBL/GenBank/DDBJ databases">
        <title>Genome sequencing and assembly of Indian major carp, Cirrhinus mrigala (Hamilton, 1822).</title>
        <authorList>
            <person name="Mohindra V."/>
            <person name="Chowdhury L.M."/>
            <person name="Lal K."/>
            <person name="Jena J.K."/>
        </authorList>
    </citation>
    <scope>NUCLEOTIDE SEQUENCE [LARGE SCALE GENOMIC DNA]</scope>
    <source>
        <strain evidence="2">CM1030</strain>
        <tissue evidence="2">Blood</tissue>
    </source>
</reference>
<protein>
    <submittedName>
        <fullName evidence="2">Uncharacterized protein</fullName>
    </submittedName>
</protein>
<evidence type="ECO:0000256" key="1">
    <source>
        <dbReference type="SAM" id="MobiDB-lite"/>
    </source>
</evidence>
<feature type="compositionally biased region" description="Polar residues" evidence="1">
    <location>
        <begin position="71"/>
        <end position="85"/>
    </location>
</feature>
<feature type="non-terminal residue" evidence="2">
    <location>
        <position position="1"/>
    </location>
</feature>
<feature type="non-terminal residue" evidence="2">
    <location>
        <position position="95"/>
    </location>
</feature>
<dbReference type="Proteomes" id="UP001529510">
    <property type="component" value="Unassembled WGS sequence"/>
</dbReference>
<name>A0ABD0S085_CIRMR</name>
<dbReference type="EMBL" id="JAMKFB020000001">
    <property type="protein sequence ID" value="KAL0204214.1"/>
    <property type="molecule type" value="Genomic_DNA"/>
</dbReference>
<keyword evidence="3" id="KW-1185">Reference proteome</keyword>
<accession>A0ABD0S085</accession>
<proteinExistence type="predicted"/>
<comment type="caution">
    <text evidence="2">The sequence shown here is derived from an EMBL/GenBank/DDBJ whole genome shotgun (WGS) entry which is preliminary data.</text>
</comment>
<feature type="region of interest" description="Disordered" evidence="1">
    <location>
        <begin position="1"/>
        <end position="39"/>
    </location>
</feature>
<evidence type="ECO:0000313" key="2">
    <source>
        <dbReference type="EMBL" id="KAL0204214.1"/>
    </source>
</evidence>
<feature type="region of interest" description="Disordered" evidence="1">
    <location>
        <begin position="61"/>
        <end position="95"/>
    </location>
</feature>
<organism evidence="2 3">
    <name type="scientific">Cirrhinus mrigala</name>
    <name type="common">Mrigala</name>
    <dbReference type="NCBI Taxonomy" id="683832"/>
    <lineage>
        <taxon>Eukaryota</taxon>
        <taxon>Metazoa</taxon>
        <taxon>Chordata</taxon>
        <taxon>Craniata</taxon>
        <taxon>Vertebrata</taxon>
        <taxon>Euteleostomi</taxon>
        <taxon>Actinopterygii</taxon>
        <taxon>Neopterygii</taxon>
        <taxon>Teleostei</taxon>
        <taxon>Ostariophysi</taxon>
        <taxon>Cypriniformes</taxon>
        <taxon>Cyprinidae</taxon>
        <taxon>Labeoninae</taxon>
        <taxon>Labeonini</taxon>
        <taxon>Cirrhinus</taxon>
    </lineage>
</organism>
<sequence>LGHAPSLIRRAQSGERESLLMDDNQSEDGKSSRTGSLGGVSCLGSFDFPELLQVPRPYLECNGRLDGGYPSTANTTRPEPQSTQGADDDEFEEVG</sequence>
<dbReference type="AlphaFoldDB" id="A0ABD0S085"/>
<evidence type="ECO:0000313" key="3">
    <source>
        <dbReference type="Proteomes" id="UP001529510"/>
    </source>
</evidence>